<reference evidence="2 3" key="1">
    <citation type="submission" date="2019-07" db="EMBL/GenBank/DDBJ databases">
        <title>Finished genome of Venturia effusa.</title>
        <authorList>
            <person name="Young C.A."/>
            <person name="Cox M.P."/>
            <person name="Ganley A.R.D."/>
            <person name="David W.J."/>
        </authorList>
    </citation>
    <scope>NUCLEOTIDE SEQUENCE [LARGE SCALE GENOMIC DNA]</scope>
    <source>
        <strain evidence="3">albino</strain>
    </source>
</reference>
<feature type="transmembrane region" description="Helical" evidence="1">
    <location>
        <begin position="72"/>
        <end position="93"/>
    </location>
</feature>
<dbReference type="AlphaFoldDB" id="A0A517LI58"/>
<sequence>MPRDYPLGAILRTVLLHLALAIYYIYKAQIRQNGFLKAFYLALFAYRFFTVCFTYAFDMRHSMRSNGVKDQLMWRMVLLAWMVIAVKQVAYLLGIDAGF</sequence>
<keyword evidence="3" id="KW-1185">Reference proteome</keyword>
<name>A0A517LI58_9PEZI</name>
<evidence type="ECO:0000256" key="1">
    <source>
        <dbReference type="SAM" id="Phobius"/>
    </source>
</evidence>
<keyword evidence="1" id="KW-1133">Transmembrane helix</keyword>
<keyword evidence="1" id="KW-0812">Transmembrane</keyword>
<feature type="transmembrane region" description="Helical" evidence="1">
    <location>
        <begin position="38"/>
        <end position="57"/>
    </location>
</feature>
<protein>
    <submittedName>
        <fullName evidence="2">Uncharacterized protein</fullName>
    </submittedName>
</protein>
<keyword evidence="1" id="KW-0472">Membrane</keyword>
<evidence type="ECO:0000313" key="3">
    <source>
        <dbReference type="Proteomes" id="UP000316270"/>
    </source>
</evidence>
<dbReference type="Proteomes" id="UP000316270">
    <property type="component" value="Chromosome 13"/>
</dbReference>
<proteinExistence type="predicted"/>
<dbReference type="EMBL" id="CP042197">
    <property type="protein sequence ID" value="QDS75319.1"/>
    <property type="molecule type" value="Genomic_DNA"/>
</dbReference>
<feature type="transmembrane region" description="Helical" evidence="1">
    <location>
        <begin position="6"/>
        <end position="26"/>
    </location>
</feature>
<gene>
    <name evidence="2" type="ORF">FKW77_001717</name>
</gene>
<organism evidence="2 3">
    <name type="scientific">Venturia effusa</name>
    <dbReference type="NCBI Taxonomy" id="50376"/>
    <lineage>
        <taxon>Eukaryota</taxon>
        <taxon>Fungi</taxon>
        <taxon>Dikarya</taxon>
        <taxon>Ascomycota</taxon>
        <taxon>Pezizomycotina</taxon>
        <taxon>Dothideomycetes</taxon>
        <taxon>Pleosporomycetidae</taxon>
        <taxon>Venturiales</taxon>
        <taxon>Venturiaceae</taxon>
        <taxon>Venturia</taxon>
    </lineage>
</organism>
<evidence type="ECO:0000313" key="2">
    <source>
        <dbReference type="EMBL" id="QDS75319.1"/>
    </source>
</evidence>
<accession>A0A517LI58</accession>